<evidence type="ECO:0000256" key="1">
    <source>
        <dbReference type="ARBA" id="ARBA00004123"/>
    </source>
</evidence>
<evidence type="ECO:0000256" key="6">
    <source>
        <dbReference type="SAM" id="MobiDB-lite"/>
    </source>
</evidence>
<comment type="subcellular location">
    <subcellularLocation>
        <location evidence="1">Nucleus</location>
    </subcellularLocation>
</comment>
<evidence type="ECO:0000313" key="7">
    <source>
        <dbReference type="EMBL" id="VEU22267.1"/>
    </source>
</evidence>
<reference evidence="7 8" key="1">
    <citation type="submission" date="2018-12" db="EMBL/GenBank/DDBJ databases">
        <authorList>
            <person name="Tiukova I."/>
            <person name="Dainat J."/>
        </authorList>
    </citation>
    <scope>NUCLEOTIDE SEQUENCE [LARGE SCALE GENOMIC DNA]</scope>
</reference>
<dbReference type="FunCoup" id="A0A448YMZ9">
    <property type="interactions" value="160"/>
</dbReference>
<keyword evidence="8" id="KW-1185">Reference proteome</keyword>
<name>A0A448YMZ9_BRENA</name>
<evidence type="ECO:0000256" key="4">
    <source>
        <dbReference type="ARBA" id="ARBA00023163"/>
    </source>
</evidence>
<dbReference type="Pfam" id="PF08598">
    <property type="entry name" value="Sds3"/>
    <property type="match status" value="1"/>
</dbReference>
<keyword evidence="4" id="KW-0804">Transcription</keyword>
<keyword evidence="2" id="KW-0678">Repressor</keyword>
<feature type="compositionally biased region" description="Basic and acidic residues" evidence="6">
    <location>
        <begin position="10"/>
        <end position="53"/>
    </location>
</feature>
<dbReference type="GO" id="GO:0010468">
    <property type="term" value="P:regulation of gene expression"/>
    <property type="evidence" value="ECO:0007669"/>
    <property type="project" value="UniProtKB-ARBA"/>
</dbReference>
<organism evidence="7 8">
    <name type="scientific">Brettanomyces naardenensis</name>
    <name type="common">Yeast</name>
    <dbReference type="NCBI Taxonomy" id="13370"/>
    <lineage>
        <taxon>Eukaryota</taxon>
        <taxon>Fungi</taxon>
        <taxon>Dikarya</taxon>
        <taxon>Ascomycota</taxon>
        <taxon>Saccharomycotina</taxon>
        <taxon>Pichiomycetes</taxon>
        <taxon>Pichiales</taxon>
        <taxon>Pichiaceae</taxon>
        <taxon>Brettanomyces</taxon>
    </lineage>
</organism>
<gene>
    <name evidence="7" type="ORF">BRENAR_LOCUS2998</name>
</gene>
<dbReference type="OrthoDB" id="20886at2759"/>
<dbReference type="InParanoid" id="A0A448YMZ9"/>
<feature type="region of interest" description="Disordered" evidence="6">
    <location>
        <begin position="1"/>
        <end position="78"/>
    </location>
</feature>
<dbReference type="Proteomes" id="UP000290900">
    <property type="component" value="Unassembled WGS sequence"/>
</dbReference>
<dbReference type="PANTHER" id="PTHR21964">
    <property type="entry name" value="BREAST CANCER METASTASIS-SUPPRESSOR 1"/>
    <property type="match status" value="1"/>
</dbReference>
<dbReference type="SMART" id="SM01401">
    <property type="entry name" value="Sds3"/>
    <property type="match status" value="1"/>
</dbReference>
<evidence type="ECO:0000313" key="8">
    <source>
        <dbReference type="Proteomes" id="UP000290900"/>
    </source>
</evidence>
<evidence type="ECO:0000256" key="2">
    <source>
        <dbReference type="ARBA" id="ARBA00022491"/>
    </source>
</evidence>
<accession>A0A448YMZ9</accession>
<evidence type="ECO:0000256" key="5">
    <source>
        <dbReference type="ARBA" id="ARBA00023242"/>
    </source>
</evidence>
<evidence type="ECO:0000256" key="3">
    <source>
        <dbReference type="ARBA" id="ARBA00023015"/>
    </source>
</evidence>
<dbReference type="InterPro" id="IPR013907">
    <property type="entry name" value="Sds3"/>
</dbReference>
<protein>
    <submittedName>
        <fullName evidence="7">DEKNAAC103274</fullName>
    </submittedName>
</protein>
<dbReference type="EMBL" id="CAACVR010000022">
    <property type="protein sequence ID" value="VEU22267.1"/>
    <property type="molecule type" value="Genomic_DNA"/>
</dbReference>
<dbReference type="AlphaFoldDB" id="A0A448YMZ9"/>
<sequence>MEEMEDKESDLDRMRDNQQDKQSHDHDNQQDHDHDSQQDHDKPNNDLPDERHTSSHLPTVQTSSSEDIETSDSLDETKELEQKKLKEAEDDEREQNRLTAMNELKEIEIDFAHLKDKLYETQLKKLEFELKLCEMNKHPDFVYFMKMIDENFKGRIERSINLQKNRLRCLDNQTRAYRVQIHQQFIKNCEDLKYREIRRITSDWYEINKERRTMDTASLQSPEYYQYNEHITAKNVEEQGTINELVRQRNALYREISNMEGMVKYKRVFPSSLNYIKGCDDEEMEVDLREMTS</sequence>
<dbReference type="GO" id="GO:0005654">
    <property type="term" value="C:nucleoplasm"/>
    <property type="evidence" value="ECO:0007669"/>
    <property type="project" value="UniProtKB-ARBA"/>
</dbReference>
<keyword evidence="3" id="KW-0805">Transcription regulation</keyword>
<proteinExistence type="predicted"/>
<dbReference type="STRING" id="13370.A0A448YMZ9"/>
<keyword evidence="5" id="KW-0539">Nucleus</keyword>